<evidence type="ECO:0000259" key="6">
    <source>
        <dbReference type="Pfam" id="PF24827"/>
    </source>
</evidence>
<keyword evidence="3" id="KW-0378">Hydrolase</keyword>
<evidence type="ECO:0000313" key="7">
    <source>
        <dbReference type="EMBL" id="MEJ1250101.1"/>
    </source>
</evidence>
<keyword evidence="4" id="KW-0862">Zinc</keyword>
<dbReference type="RefSeq" id="WP_337335803.1">
    <property type="nucleotide sequence ID" value="NZ_JBBDHC010000015.1"/>
</dbReference>
<dbReference type="SUPFAM" id="SSF53187">
    <property type="entry name" value="Zn-dependent exopeptidases"/>
    <property type="match status" value="1"/>
</dbReference>
<feature type="domain" description="Succinylglutamate desuccinylase/Aspartoacylase catalytic" evidence="6">
    <location>
        <begin position="87"/>
        <end position="265"/>
    </location>
</feature>
<dbReference type="InterPro" id="IPR053138">
    <property type="entry name" value="N-alpha-Ac-DABA_deacetylase"/>
</dbReference>
<feature type="region of interest" description="Disordered" evidence="5">
    <location>
        <begin position="6"/>
        <end position="26"/>
    </location>
</feature>
<evidence type="ECO:0000256" key="5">
    <source>
        <dbReference type="SAM" id="MobiDB-lite"/>
    </source>
</evidence>
<evidence type="ECO:0000256" key="2">
    <source>
        <dbReference type="ARBA" id="ARBA00022723"/>
    </source>
</evidence>
<evidence type="ECO:0000256" key="1">
    <source>
        <dbReference type="ARBA" id="ARBA00001947"/>
    </source>
</evidence>
<dbReference type="PANTHER" id="PTHR37326:SF2">
    <property type="entry name" value="SUCCINYLGLUTAMATE DESUCCINYLASE_ASPARTOACYLASE FAMILY PROTEIN"/>
    <property type="match status" value="1"/>
</dbReference>
<evidence type="ECO:0000313" key="8">
    <source>
        <dbReference type="Proteomes" id="UP001364472"/>
    </source>
</evidence>
<dbReference type="Pfam" id="PF24827">
    <property type="entry name" value="AstE_AspA_cat"/>
    <property type="match status" value="1"/>
</dbReference>
<dbReference type="GO" id="GO:0046872">
    <property type="term" value="F:metal ion binding"/>
    <property type="evidence" value="ECO:0007669"/>
    <property type="project" value="UniProtKB-KW"/>
</dbReference>
<proteinExistence type="predicted"/>
<comment type="cofactor">
    <cofactor evidence="1">
        <name>Zn(2+)</name>
        <dbReference type="ChEBI" id="CHEBI:29105"/>
    </cofactor>
</comment>
<evidence type="ECO:0000256" key="3">
    <source>
        <dbReference type="ARBA" id="ARBA00022801"/>
    </source>
</evidence>
<dbReference type="Gene3D" id="3.40.630.10">
    <property type="entry name" value="Zn peptidases"/>
    <property type="match status" value="1"/>
</dbReference>
<gene>
    <name evidence="7" type="ORF">WB794_10515</name>
</gene>
<dbReference type="GO" id="GO:0016788">
    <property type="term" value="F:hydrolase activity, acting on ester bonds"/>
    <property type="evidence" value="ECO:0007669"/>
    <property type="project" value="InterPro"/>
</dbReference>
<name>A0AAW9R6L0_9GAMM</name>
<protein>
    <submittedName>
        <fullName evidence="7">Succinylglutamate desuccinylase/aspartoacylase family protein</fullName>
    </submittedName>
</protein>
<comment type="caution">
    <text evidence="7">The sequence shown here is derived from an EMBL/GenBank/DDBJ whole genome shotgun (WGS) entry which is preliminary data.</text>
</comment>
<dbReference type="PANTHER" id="PTHR37326">
    <property type="entry name" value="BLL3975 PROTEIN"/>
    <property type="match status" value="1"/>
</dbReference>
<reference evidence="7 8" key="1">
    <citation type="journal article" date="2016" name="Antonie Van Leeuwenhoek">
        <title>Denitratimonas tolerans gen. nov., sp. nov., a denitrifying bacterium isolated from a bioreactor for tannery wastewater treatment.</title>
        <authorList>
            <person name="Han S.I."/>
            <person name="Kim J.O."/>
            <person name="Lee Y.R."/>
            <person name="Ekpeghere K.I."/>
            <person name="Koh S.C."/>
            <person name="Whang K.S."/>
        </authorList>
    </citation>
    <scope>NUCLEOTIDE SEQUENCE [LARGE SCALE GENOMIC DNA]</scope>
    <source>
        <strain evidence="7 8">KACC 17565</strain>
    </source>
</reference>
<dbReference type="CDD" id="cd06251">
    <property type="entry name" value="M14_ASTE_ASPA-like"/>
    <property type="match status" value="1"/>
</dbReference>
<accession>A0AAW9R6L0</accession>
<sequence length="397" mass="42532">MALAAAAQAPLPPQATPADAFVGPPPLIPAGDPASSEFVGPVLVGPFTILDTQVLPGKRARLEWNAGMSFSGSEVISPVVVAHGVRPGPVLCLTAGIHGDELNSVEIVRRIVNGVEPADLGGTLIAVPVVNLFGFSRNSRYLPDRRDLNRYFPGTRHGSIASRIAYNFFIEIVQRCDALVDLHTGSFDRRNLPQVRADLSRPEVREFTRGFGATTVLHSAGSRGMLRNAAIQAGIPAVTFEVGGPGELEAEEIVHGEQAISTLMHKLGMTRHLPAWDEPQPIFYDSSWVRSDAGGLLLGRVRLGESVEPGQVLGIVIDPINNIERDLVSPVRGRVIGMARNQVVLPGFAVFHLGEETSEQQVVSDAQRGSRGVTDEDGGRDPADPESLPLDDELDQD</sequence>
<dbReference type="AlphaFoldDB" id="A0AAW9R6L0"/>
<dbReference type="InterPro" id="IPR055438">
    <property type="entry name" value="AstE_AspA_cat"/>
</dbReference>
<evidence type="ECO:0000256" key="4">
    <source>
        <dbReference type="ARBA" id="ARBA00022833"/>
    </source>
</evidence>
<dbReference type="EMBL" id="JBBDHC010000015">
    <property type="protein sequence ID" value="MEJ1250101.1"/>
    <property type="molecule type" value="Genomic_DNA"/>
</dbReference>
<keyword evidence="2" id="KW-0479">Metal-binding</keyword>
<dbReference type="Proteomes" id="UP001364472">
    <property type="component" value="Unassembled WGS sequence"/>
</dbReference>
<feature type="region of interest" description="Disordered" evidence="5">
    <location>
        <begin position="359"/>
        <end position="397"/>
    </location>
</feature>
<organism evidence="7 8">
    <name type="scientific">Denitratimonas tolerans</name>
    <dbReference type="NCBI Taxonomy" id="1338420"/>
    <lineage>
        <taxon>Bacteria</taxon>
        <taxon>Pseudomonadati</taxon>
        <taxon>Pseudomonadota</taxon>
        <taxon>Gammaproteobacteria</taxon>
        <taxon>Lysobacterales</taxon>
        <taxon>Lysobacteraceae</taxon>
        <taxon>Denitratimonas</taxon>
    </lineage>
</organism>
<feature type="compositionally biased region" description="Basic and acidic residues" evidence="5">
    <location>
        <begin position="373"/>
        <end position="383"/>
    </location>
</feature>
<keyword evidence="8" id="KW-1185">Reference proteome</keyword>